<feature type="transmembrane region" description="Helical" evidence="1">
    <location>
        <begin position="12"/>
        <end position="34"/>
    </location>
</feature>
<dbReference type="RefSeq" id="WP_169772512.1">
    <property type="nucleotide sequence ID" value="NZ_JABCUR010000014.1"/>
</dbReference>
<gene>
    <name evidence="3" type="ORF">HHJ78_11015</name>
</gene>
<accession>A0A7Y0U341</accession>
<reference evidence="3 4" key="1">
    <citation type="submission" date="2020-04" db="EMBL/GenBank/DDBJ databases">
        <title>Antimicrobial susceptibility and clonality of vaginal-derived multi-drug resistant Mobiluncus isolates in China.</title>
        <authorList>
            <person name="Zhang X."/>
        </authorList>
    </citation>
    <scope>NUCLEOTIDE SEQUENCE [LARGE SCALE GENOMIC DNA]</scope>
    <source>
        <strain evidence="3 4">13</strain>
    </source>
</reference>
<evidence type="ECO:0000313" key="4">
    <source>
        <dbReference type="Proteomes" id="UP000578252"/>
    </source>
</evidence>
<sequence>MSKTNATTRKPWWRRWWVIAIGIVIALGVIGAIVNPSSLETGTEMPSVSGKTVAEATRILASKQIYEPPTIQTSDGKPAKGVDDFTVSTQKPLGGKNLPQGEKPVLILGETQAQVKTALEKKAAEIGRVEAQTYCGEEWKRQLALKYEKYKIKDVFGAKATKITSTGKWYVVLAGEVNGAKFNFECLVGGTKNAPDVELTGMK</sequence>
<dbReference type="EMBL" id="JABCUR010000014">
    <property type="protein sequence ID" value="NMW66015.1"/>
    <property type="molecule type" value="Genomic_DNA"/>
</dbReference>
<keyword evidence="1" id="KW-0812">Transmembrane</keyword>
<evidence type="ECO:0000256" key="1">
    <source>
        <dbReference type="SAM" id="Phobius"/>
    </source>
</evidence>
<evidence type="ECO:0000313" key="3">
    <source>
        <dbReference type="EMBL" id="NMW66015.1"/>
    </source>
</evidence>
<organism evidence="3 4">
    <name type="scientific">Mobiluncus mulieris</name>
    <dbReference type="NCBI Taxonomy" id="2052"/>
    <lineage>
        <taxon>Bacteria</taxon>
        <taxon>Bacillati</taxon>
        <taxon>Actinomycetota</taxon>
        <taxon>Actinomycetes</taxon>
        <taxon>Actinomycetales</taxon>
        <taxon>Actinomycetaceae</taxon>
        <taxon>Mobiluncus</taxon>
    </lineage>
</organism>
<keyword evidence="1" id="KW-0472">Membrane</keyword>
<proteinExistence type="predicted"/>
<name>A0A7Y0U341_9ACTO</name>
<dbReference type="AlphaFoldDB" id="A0A7Y0U341"/>
<evidence type="ECO:0000259" key="2">
    <source>
        <dbReference type="PROSITE" id="PS51178"/>
    </source>
</evidence>
<keyword evidence="1" id="KW-1133">Transmembrane helix</keyword>
<dbReference type="PROSITE" id="PS51178">
    <property type="entry name" value="PASTA"/>
    <property type="match status" value="1"/>
</dbReference>
<dbReference type="InterPro" id="IPR005543">
    <property type="entry name" value="PASTA_dom"/>
</dbReference>
<dbReference type="Proteomes" id="UP000578252">
    <property type="component" value="Unassembled WGS sequence"/>
</dbReference>
<comment type="caution">
    <text evidence="3">The sequence shown here is derived from an EMBL/GenBank/DDBJ whole genome shotgun (WGS) entry which is preliminary data.</text>
</comment>
<feature type="domain" description="PASTA" evidence="2">
    <location>
        <begin position="39"/>
        <end position="110"/>
    </location>
</feature>
<protein>
    <submittedName>
        <fullName evidence="3">PASTA domain-containing protein</fullName>
    </submittedName>
</protein>